<dbReference type="GO" id="GO:0055085">
    <property type="term" value="P:transmembrane transport"/>
    <property type="evidence" value="ECO:0007669"/>
    <property type="project" value="InterPro"/>
</dbReference>
<organism evidence="10">
    <name type="scientific">marine metagenome</name>
    <dbReference type="NCBI Taxonomy" id="408172"/>
    <lineage>
        <taxon>unclassified sequences</taxon>
        <taxon>metagenomes</taxon>
        <taxon>ecological metagenomes</taxon>
    </lineage>
</organism>
<feature type="transmembrane region" description="Helical" evidence="8">
    <location>
        <begin position="542"/>
        <end position="563"/>
    </location>
</feature>
<feature type="domain" description="ABC transmembrane type-1" evidence="9">
    <location>
        <begin position="353"/>
        <end position="559"/>
    </location>
</feature>
<feature type="transmembrane region" description="Helical" evidence="8">
    <location>
        <begin position="70"/>
        <end position="100"/>
    </location>
</feature>
<dbReference type="PANTHER" id="PTHR43357">
    <property type="entry name" value="INNER MEMBRANE ABC TRANSPORTER PERMEASE PROTEIN YDCV"/>
    <property type="match status" value="1"/>
</dbReference>
<comment type="subcellular location">
    <subcellularLocation>
        <location evidence="1">Cell inner membrane</location>
        <topology evidence="1">Multi-pass membrane protein</topology>
    </subcellularLocation>
</comment>
<dbReference type="PROSITE" id="PS50928">
    <property type="entry name" value="ABC_TM1"/>
    <property type="match status" value="2"/>
</dbReference>
<keyword evidence="4" id="KW-0997">Cell inner membrane</keyword>
<dbReference type="InterPro" id="IPR000515">
    <property type="entry name" value="MetI-like"/>
</dbReference>
<feature type="transmembrane region" description="Helical" evidence="8">
    <location>
        <begin position="357"/>
        <end position="380"/>
    </location>
</feature>
<evidence type="ECO:0000256" key="5">
    <source>
        <dbReference type="ARBA" id="ARBA00022692"/>
    </source>
</evidence>
<feature type="transmembrane region" description="Helical" evidence="8">
    <location>
        <begin position="33"/>
        <end position="58"/>
    </location>
</feature>
<keyword evidence="3" id="KW-1003">Cell membrane</keyword>
<dbReference type="Gene3D" id="1.10.3720.10">
    <property type="entry name" value="MetI-like"/>
    <property type="match status" value="2"/>
</dbReference>
<evidence type="ECO:0000256" key="8">
    <source>
        <dbReference type="SAM" id="Phobius"/>
    </source>
</evidence>
<keyword evidence="5 8" id="KW-0812">Transmembrane</keyword>
<evidence type="ECO:0000256" key="1">
    <source>
        <dbReference type="ARBA" id="ARBA00004429"/>
    </source>
</evidence>
<evidence type="ECO:0000256" key="7">
    <source>
        <dbReference type="ARBA" id="ARBA00023136"/>
    </source>
</evidence>
<reference evidence="10" key="1">
    <citation type="submission" date="2018-05" db="EMBL/GenBank/DDBJ databases">
        <authorList>
            <person name="Lanie J.A."/>
            <person name="Ng W.-L."/>
            <person name="Kazmierczak K.M."/>
            <person name="Andrzejewski T.M."/>
            <person name="Davidsen T.M."/>
            <person name="Wayne K.J."/>
            <person name="Tettelin H."/>
            <person name="Glass J.I."/>
            <person name="Rusch D."/>
            <person name="Podicherti R."/>
            <person name="Tsui H.-C.T."/>
            <person name="Winkler M.E."/>
        </authorList>
    </citation>
    <scope>NUCLEOTIDE SEQUENCE</scope>
</reference>
<feature type="domain" description="ABC transmembrane type-1" evidence="9">
    <location>
        <begin position="76"/>
        <end position="280"/>
    </location>
</feature>
<evidence type="ECO:0000256" key="4">
    <source>
        <dbReference type="ARBA" id="ARBA00022519"/>
    </source>
</evidence>
<dbReference type="CDD" id="cd06261">
    <property type="entry name" value="TM_PBP2"/>
    <property type="match status" value="2"/>
</dbReference>
<sequence>VANTVGTKARSVSDALRAFRHQWRGDFRGGLTWWSISALIAVALTVLPLGAILLGMLGSGSEMWGHLAETVLLVYVGNSIVLMLGVGVLSLVIGLAPAWLVSVYDFPGRRTFEWALVLPLAIPTYIIAYTYAGIFEYDSLLPSALSTIWPGMEVWRIRSAVMSREGAMVMMALVLYPYVYVIARASFLRQSSTVLEMARTLGRGPWDTFLRVALPMSRPAVAGGLTLVLMEVLNEYGAVRYFGVPTFTTGIFRAWFPLNDPIAAMRLSGILLLFVFTLIIFERMQRGRARFDDGTRGYRPAVRQKLGGRGRWVATVVCLLPLALGFLVPVSQLVAWAGDAGSGALDARFLRLILNSFSLALAAAFIAVSGALLIGYAARLSPTPLLRLASKVSVLGYSIPGAVVAVGVFGPFVWMDRRLNAFMTAAFGTPTGLLLSGGLAALIFAYVVRFLAVALNPIESGFKRLCGNLDDTSRSLGVPPLKTLWKVDLPLLRGTLISAGLLVFVDVLKELPLTLILRPFNFDTLATRTFQLATDEQLAQSAVPALLIIVVGLVPVIVLNKLIGGGGRESS</sequence>
<feature type="transmembrane region" description="Helical" evidence="8">
    <location>
        <begin position="491"/>
        <end position="508"/>
    </location>
</feature>
<evidence type="ECO:0000259" key="9">
    <source>
        <dbReference type="PROSITE" id="PS50928"/>
    </source>
</evidence>
<proteinExistence type="predicted"/>
<protein>
    <recommendedName>
        <fullName evidence="9">ABC transmembrane type-1 domain-containing protein</fullName>
    </recommendedName>
</protein>
<feature type="transmembrane region" description="Helical" evidence="8">
    <location>
        <begin position="262"/>
        <end position="281"/>
    </location>
</feature>
<dbReference type="SUPFAM" id="SSF161098">
    <property type="entry name" value="MetI-like"/>
    <property type="match status" value="2"/>
</dbReference>
<keyword evidence="6 8" id="KW-1133">Transmembrane helix</keyword>
<feature type="transmembrane region" description="Helical" evidence="8">
    <location>
        <begin position="112"/>
        <end position="132"/>
    </location>
</feature>
<feature type="transmembrane region" description="Helical" evidence="8">
    <location>
        <begin position="434"/>
        <end position="455"/>
    </location>
</feature>
<feature type="non-terminal residue" evidence="10">
    <location>
        <position position="1"/>
    </location>
</feature>
<accession>A0A381PPD0</accession>
<gene>
    <name evidence="10" type="ORF">METZ01_LOCUS21736</name>
</gene>
<evidence type="ECO:0000256" key="2">
    <source>
        <dbReference type="ARBA" id="ARBA00022448"/>
    </source>
</evidence>
<feature type="transmembrane region" description="Helical" evidence="8">
    <location>
        <begin position="392"/>
        <end position="414"/>
    </location>
</feature>
<dbReference type="PANTHER" id="PTHR43357:SF3">
    <property type="entry name" value="FE(3+)-TRANSPORT SYSTEM PERMEASE PROTEIN FBPB 2"/>
    <property type="match status" value="1"/>
</dbReference>
<keyword evidence="2" id="KW-0813">Transport</keyword>
<dbReference type="AlphaFoldDB" id="A0A381PPD0"/>
<dbReference type="Pfam" id="PF00528">
    <property type="entry name" value="BPD_transp_1"/>
    <property type="match status" value="2"/>
</dbReference>
<feature type="transmembrane region" description="Helical" evidence="8">
    <location>
        <begin position="166"/>
        <end position="188"/>
    </location>
</feature>
<dbReference type="GO" id="GO:0005886">
    <property type="term" value="C:plasma membrane"/>
    <property type="evidence" value="ECO:0007669"/>
    <property type="project" value="UniProtKB-SubCell"/>
</dbReference>
<evidence type="ECO:0000256" key="3">
    <source>
        <dbReference type="ARBA" id="ARBA00022475"/>
    </source>
</evidence>
<feature type="transmembrane region" description="Helical" evidence="8">
    <location>
        <begin position="312"/>
        <end position="337"/>
    </location>
</feature>
<dbReference type="EMBL" id="UINC01001046">
    <property type="protein sequence ID" value="SUZ68882.1"/>
    <property type="molecule type" value="Genomic_DNA"/>
</dbReference>
<evidence type="ECO:0000313" key="10">
    <source>
        <dbReference type="EMBL" id="SUZ68882.1"/>
    </source>
</evidence>
<dbReference type="InterPro" id="IPR035906">
    <property type="entry name" value="MetI-like_sf"/>
</dbReference>
<dbReference type="FunFam" id="1.10.3720.10:FF:000088">
    <property type="entry name" value="Iron(III) ABC transporter, permease protein"/>
    <property type="match status" value="1"/>
</dbReference>
<keyword evidence="7 8" id="KW-0472">Membrane</keyword>
<name>A0A381PPD0_9ZZZZ</name>
<evidence type="ECO:0000256" key="6">
    <source>
        <dbReference type="ARBA" id="ARBA00022989"/>
    </source>
</evidence>